<comment type="caution">
    <text evidence="1">The sequence shown here is derived from an EMBL/GenBank/DDBJ whole genome shotgun (WGS) entry which is preliminary data.</text>
</comment>
<protein>
    <recommendedName>
        <fullName evidence="3">Capsular biosynthesis protein</fullName>
    </recommendedName>
</protein>
<proteinExistence type="predicted"/>
<dbReference type="SUPFAM" id="SSF56112">
    <property type="entry name" value="Protein kinase-like (PK-like)"/>
    <property type="match status" value="1"/>
</dbReference>
<dbReference type="Proteomes" id="UP001171606">
    <property type="component" value="Unassembled WGS sequence"/>
</dbReference>
<dbReference type="Gene3D" id="3.90.1200.10">
    <property type="match status" value="1"/>
</dbReference>
<gene>
    <name evidence="1" type="ORF">QZM52_06295</name>
</gene>
<evidence type="ECO:0000313" key="1">
    <source>
        <dbReference type="EMBL" id="MDN7930901.1"/>
    </source>
</evidence>
<dbReference type="SUPFAM" id="SSF53448">
    <property type="entry name" value="Nucleotide-diphospho-sugar transferases"/>
    <property type="match status" value="1"/>
</dbReference>
<evidence type="ECO:0008006" key="3">
    <source>
        <dbReference type="Google" id="ProtNLM"/>
    </source>
</evidence>
<name>A0ABT8P745_9BURK</name>
<accession>A0ABT8P745</accession>
<dbReference type="InterPro" id="IPR011009">
    <property type="entry name" value="Kinase-like_dom_sf"/>
</dbReference>
<evidence type="ECO:0000313" key="2">
    <source>
        <dbReference type="Proteomes" id="UP001171606"/>
    </source>
</evidence>
<keyword evidence="2" id="KW-1185">Reference proteome</keyword>
<organism evidence="1 2">
    <name type="scientific">Burkholderia metallica</name>
    <dbReference type="NCBI Taxonomy" id="488729"/>
    <lineage>
        <taxon>Bacteria</taxon>
        <taxon>Pseudomonadati</taxon>
        <taxon>Pseudomonadota</taxon>
        <taxon>Betaproteobacteria</taxon>
        <taxon>Burkholderiales</taxon>
        <taxon>Burkholderiaceae</taxon>
        <taxon>Burkholderia</taxon>
        <taxon>Burkholderia cepacia complex</taxon>
    </lineage>
</organism>
<reference evidence="1" key="1">
    <citation type="submission" date="2023-07" db="EMBL/GenBank/DDBJ databases">
        <title>A collection of bacterial strains from the Burkholderia cepacia Research Laboratory and Repository.</title>
        <authorList>
            <person name="Lipuma J."/>
            <person name="Spilker T."/>
            <person name="Caverly L."/>
        </authorList>
    </citation>
    <scope>NUCLEOTIDE SEQUENCE</scope>
    <source>
        <strain evidence="1">AU42020</strain>
    </source>
</reference>
<sequence length="537" mass="60487">MLIINSGGYVTPEFQIEFGKIPPCMLPIGNKKLIEHQVQQLRAAFPDRRITLTLPESFHPAINERSLLNSLGIERVAVPDDFTLVDSILYVLNSSDVASNSVGLLHGDTLISEFPAESDAIGVAETDDDYPWETESIAELNEVVWCGYFSFSNARALVKALTLSKRDFVSAVRNYAKLHALPLKTIRQWHDLGHVNTYFKSRASITTQRSFNSLDIRSGVLTKRGDPSIKIMAEANWFASLPVSMRRFAPQLIDRGVDTAGSTYYALEYLPMTPLNEIFVHGHNPVFFWARIVKLLERYFQIARESCPTDIEHEKISEDARMLYREKTLSRLEEFSKSSGLSLSAPARYGSRLLPSVYEIANQCIEYACSTDCVLSIGHGDLCFSNILFDSRGNSIKVVDPRGLNQRLELTIHGDQMYDLAKLCHSFIGLYDFIIAGRYRIVDEAGGAKLEFDLDDRLITIQKLFVNGEFIPGISFANAIPHTILLFLSMLPLHADQPQRQRALFINALRLYSQYFGISSEVSLDRHSNGRTEQSVL</sequence>
<dbReference type="InterPro" id="IPR029044">
    <property type="entry name" value="Nucleotide-diphossugar_trans"/>
</dbReference>
<dbReference type="RefSeq" id="WP_301754833.1">
    <property type="nucleotide sequence ID" value="NZ_JAUJSQ010000002.1"/>
</dbReference>
<dbReference type="EMBL" id="JAUJSQ010000002">
    <property type="protein sequence ID" value="MDN7930901.1"/>
    <property type="molecule type" value="Genomic_DNA"/>
</dbReference>